<organism evidence="1 2">
    <name type="scientific">Lactuca saligna</name>
    <name type="common">Willowleaf lettuce</name>
    <dbReference type="NCBI Taxonomy" id="75948"/>
    <lineage>
        <taxon>Eukaryota</taxon>
        <taxon>Viridiplantae</taxon>
        <taxon>Streptophyta</taxon>
        <taxon>Embryophyta</taxon>
        <taxon>Tracheophyta</taxon>
        <taxon>Spermatophyta</taxon>
        <taxon>Magnoliopsida</taxon>
        <taxon>eudicotyledons</taxon>
        <taxon>Gunneridae</taxon>
        <taxon>Pentapetalae</taxon>
        <taxon>asterids</taxon>
        <taxon>campanulids</taxon>
        <taxon>Asterales</taxon>
        <taxon>Asteraceae</taxon>
        <taxon>Cichorioideae</taxon>
        <taxon>Cichorieae</taxon>
        <taxon>Lactucinae</taxon>
        <taxon>Lactuca</taxon>
    </lineage>
</organism>
<name>A0AA35YQB2_LACSI</name>
<sequence length="130" mass="14920">MMTLVATSRKLPKSRIDKPHQWDRLLLQILVFFHSSISSNMPLNCLVVAKVKLSFCLSVGPDSHVSGHQSKEMATNPPFGSRKDVYGSTILRRYLTYPFHGCALMRTELWITASYKECANCYRYRFLTLT</sequence>
<protein>
    <submittedName>
        <fullName evidence="1">Uncharacterized protein</fullName>
    </submittedName>
</protein>
<accession>A0AA35YQB2</accession>
<dbReference type="AlphaFoldDB" id="A0AA35YQB2"/>
<proteinExistence type="predicted"/>
<evidence type="ECO:0000313" key="2">
    <source>
        <dbReference type="Proteomes" id="UP001177003"/>
    </source>
</evidence>
<keyword evidence="2" id="KW-1185">Reference proteome</keyword>
<gene>
    <name evidence="1" type="ORF">LSALG_LOCUS18150</name>
</gene>
<evidence type="ECO:0000313" key="1">
    <source>
        <dbReference type="EMBL" id="CAI9278273.1"/>
    </source>
</evidence>
<dbReference type="Proteomes" id="UP001177003">
    <property type="component" value="Chromosome 4"/>
</dbReference>
<reference evidence="1" key="1">
    <citation type="submission" date="2023-04" db="EMBL/GenBank/DDBJ databases">
        <authorList>
            <person name="Vijverberg K."/>
            <person name="Xiong W."/>
            <person name="Schranz E."/>
        </authorList>
    </citation>
    <scope>NUCLEOTIDE SEQUENCE</scope>
</reference>
<dbReference type="EMBL" id="OX465080">
    <property type="protein sequence ID" value="CAI9278273.1"/>
    <property type="molecule type" value="Genomic_DNA"/>
</dbReference>